<evidence type="ECO:0000313" key="3">
    <source>
        <dbReference type="Proteomes" id="UP000320896"/>
    </source>
</evidence>
<comment type="caution">
    <text evidence="2">The sequence shown here is derived from an EMBL/GenBank/DDBJ whole genome shotgun (WGS) entry which is preliminary data.</text>
</comment>
<proteinExistence type="predicted"/>
<dbReference type="Proteomes" id="UP000320896">
    <property type="component" value="Unassembled WGS sequence"/>
</dbReference>
<feature type="non-terminal residue" evidence="2">
    <location>
        <position position="176"/>
    </location>
</feature>
<evidence type="ECO:0000259" key="1">
    <source>
        <dbReference type="Pfam" id="PF03486"/>
    </source>
</evidence>
<dbReference type="PANTHER" id="PTHR42887">
    <property type="entry name" value="OS12G0638800 PROTEIN"/>
    <property type="match status" value="1"/>
</dbReference>
<feature type="domain" description="RsdA/BaiN/AoA(So)-like Rossmann fold-like" evidence="1">
    <location>
        <begin position="5"/>
        <end position="176"/>
    </location>
</feature>
<dbReference type="Pfam" id="PF03486">
    <property type="entry name" value="HI0933_like"/>
    <property type="match status" value="1"/>
</dbReference>
<dbReference type="AlphaFoldDB" id="A0A558ZYX0"/>
<accession>A0A558ZYX0</accession>
<sequence length="176" mass="18931">MKHFDTIVIGGGPAGMMATISSSFYGQKTLLIEKNRKLGKKLAGTGGGRCNVTNNGTLDELLAGIPGNGRFLYSVFSQFDNHDIINFFTENGVKLKVEDHGRVFPTSDKSRTIIEALEKKITELGGQVATQTEIVSVKKNDNQFVLKSADQSFTCEKLIVTTGGKSYPSTGSTGFG</sequence>
<dbReference type="PANTHER" id="PTHR42887:SF2">
    <property type="entry name" value="OS12G0638800 PROTEIN"/>
    <property type="match status" value="1"/>
</dbReference>
<protein>
    <submittedName>
        <fullName evidence="2">Aminoacetone oxidase family FAD-binding enzyme</fullName>
    </submittedName>
</protein>
<dbReference type="EMBL" id="VMWH01000173">
    <property type="protein sequence ID" value="TVW82581.1"/>
    <property type="molecule type" value="Genomic_DNA"/>
</dbReference>
<dbReference type="InterPro" id="IPR057661">
    <property type="entry name" value="RsdA/BaiN/AoA(So)_Rossmann"/>
</dbReference>
<dbReference type="Gene3D" id="3.50.50.60">
    <property type="entry name" value="FAD/NAD(P)-binding domain"/>
    <property type="match status" value="1"/>
</dbReference>
<reference evidence="2 3" key="1">
    <citation type="submission" date="2019-07" db="EMBL/GenBank/DDBJ databases">
        <authorList>
            <person name="Mohale T."/>
        </authorList>
    </citation>
    <scope>NUCLEOTIDE SEQUENCE [LARGE SCALE GENOMIC DNA]</scope>
    <source>
        <strain evidence="2 3">NTPn 126</strain>
    </source>
</reference>
<dbReference type="SUPFAM" id="SSF51905">
    <property type="entry name" value="FAD/NAD(P)-binding domain"/>
    <property type="match status" value="1"/>
</dbReference>
<gene>
    <name evidence="2" type="ORF">AZJ70_10395</name>
</gene>
<organism evidence="2 3">
    <name type="scientific">Streptococcus pneumoniae</name>
    <dbReference type="NCBI Taxonomy" id="1313"/>
    <lineage>
        <taxon>Bacteria</taxon>
        <taxon>Bacillati</taxon>
        <taxon>Bacillota</taxon>
        <taxon>Bacilli</taxon>
        <taxon>Lactobacillales</taxon>
        <taxon>Streptococcaceae</taxon>
        <taxon>Streptococcus</taxon>
    </lineage>
</organism>
<dbReference type="InterPro" id="IPR004792">
    <property type="entry name" value="BaiN-like"/>
</dbReference>
<dbReference type="NCBIfam" id="TIGR00275">
    <property type="entry name" value="aminoacetone oxidase family FAD-binding enzyme"/>
    <property type="match status" value="1"/>
</dbReference>
<dbReference type="InterPro" id="IPR036188">
    <property type="entry name" value="FAD/NAD-bd_sf"/>
</dbReference>
<name>A0A558ZYX0_STREE</name>
<dbReference type="PRINTS" id="PR00411">
    <property type="entry name" value="PNDRDTASEI"/>
</dbReference>
<evidence type="ECO:0000313" key="2">
    <source>
        <dbReference type="EMBL" id="TVW82581.1"/>
    </source>
</evidence>